<dbReference type="FunFam" id="3.30.70.270:FF:000001">
    <property type="entry name" value="Diguanylate cyclase domain protein"/>
    <property type="match status" value="1"/>
</dbReference>
<dbReference type="Pfam" id="PF00989">
    <property type="entry name" value="PAS"/>
    <property type="match status" value="1"/>
</dbReference>
<dbReference type="InterPro" id="IPR052163">
    <property type="entry name" value="DGC-Regulatory_Protein"/>
</dbReference>
<dbReference type="GO" id="GO:0003824">
    <property type="term" value="F:catalytic activity"/>
    <property type="evidence" value="ECO:0007669"/>
    <property type="project" value="UniProtKB-ARBA"/>
</dbReference>
<protein>
    <recommendedName>
        <fullName evidence="5">Diguanylate cyclase</fullName>
    </recommendedName>
</protein>
<dbReference type="Proteomes" id="UP000494115">
    <property type="component" value="Unassembled WGS sequence"/>
</dbReference>
<evidence type="ECO:0008006" key="5">
    <source>
        <dbReference type="Google" id="ProtNLM"/>
    </source>
</evidence>
<dbReference type="InterPro" id="IPR035965">
    <property type="entry name" value="PAS-like_dom_sf"/>
</dbReference>
<dbReference type="AlphaFoldDB" id="A0A6S7D1G5"/>
<dbReference type="Gene3D" id="3.30.450.20">
    <property type="entry name" value="PAS domain"/>
    <property type="match status" value="1"/>
</dbReference>
<dbReference type="InterPro" id="IPR000160">
    <property type="entry name" value="GGDEF_dom"/>
</dbReference>
<dbReference type="Pfam" id="PF00990">
    <property type="entry name" value="GGDEF"/>
    <property type="match status" value="1"/>
</dbReference>
<name>A0A6S7D1G5_9BURK</name>
<dbReference type="SUPFAM" id="SSF55785">
    <property type="entry name" value="PYP-like sensor domain (PAS domain)"/>
    <property type="match status" value="1"/>
</dbReference>
<dbReference type="PROSITE" id="PS50887">
    <property type="entry name" value="GGDEF"/>
    <property type="match status" value="1"/>
</dbReference>
<evidence type="ECO:0000259" key="1">
    <source>
        <dbReference type="PROSITE" id="PS50112"/>
    </source>
</evidence>
<reference evidence="3 4" key="1">
    <citation type="submission" date="2020-04" db="EMBL/GenBank/DDBJ databases">
        <authorList>
            <person name="De Canck E."/>
        </authorList>
    </citation>
    <scope>NUCLEOTIDE SEQUENCE [LARGE SCALE GENOMIC DNA]</scope>
    <source>
        <strain evidence="3 4">LMG 28138</strain>
    </source>
</reference>
<dbReference type="NCBIfam" id="TIGR00229">
    <property type="entry name" value="sensory_box"/>
    <property type="match status" value="1"/>
</dbReference>
<dbReference type="InterPro" id="IPR029787">
    <property type="entry name" value="Nucleotide_cyclase"/>
</dbReference>
<keyword evidence="4" id="KW-1185">Reference proteome</keyword>
<dbReference type="SMART" id="SM00091">
    <property type="entry name" value="PAS"/>
    <property type="match status" value="1"/>
</dbReference>
<dbReference type="CDD" id="cd00130">
    <property type="entry name" value="PAS"/>
    <property type="match status" value="1"/>
</dbReference>
<evidence type="ECO:0000313" key="4">
    <source>
        <dbReference type="Proteomes" id="UP000494115"/>
    </source>
</evidence>
<evidence type="ECO:0000313" key="3">
    <source>
        <dbReference type="EMBL" id="CAB3803501.1"/>
    </source>
</evidence>
<gene>
    <name evidence="3" type="ORF">LMG28138_05358</name>
</gene>
<dbReference type="SUPFAM" id="SSF55073">
    <property type="entry name" value="Nucleotide cyclase"/>
    <property type="match status" value="1"/>
</dbReference>
<dbReference type="PANTHER" id="PTHR46663:SF3">
    <property type="entry name" value="SLL0267 PROTEIN"/>
    <property type="match status" value="1"/>
</dbReference>
<accession>A0A6S7D1G5</accession>
<dbReference type="PANTHER" id="PTHR46663">
    <property type="entry name" value="DIGUANYLATE CYCLASE DGCT-RELATED"/>
    <property type="match status" value="1"/>
</dbReference>
<dbReference type="EMBL" id="CADIKM010000056">
    <property type="protein sequence ID" value="CAB3803501.1"/>
    <property type="molecule type" value="Genomic_DNA"/>
</dbReference>
<dbReference type="NCBIfam" id="TIGR00254">
    <property type="entry name" value="GGDEF"/>
    <property type="match status" value="1"/>
</dbReference>
<dbReference type="Gene3D" id="3.30.70.270">
    <property type="match status" value="1"/>
</dbReference>
<dbReference type="InterPro" id="IPR043128">
    <property type="entry name" value="Rev_trsase/Diguanyl_cyclase"/>
</dbReference>
<feature type="domain" description="GGDEF" evidence="2">
    <location>
        <begin position="151"/>
        <end position="284"/>
    </location>
</feature>
<organism evidence="3 4">
    <name type="scientific">Pararobbsia alpina</name>
    <dbReference type="NCBI Taxonomy" id="621374"/>
    <lineage>
        <taxon>Bacteria</taxon>
        <taxon>Pseudomonadati</taxon>
        <taxon>Pseudomonadota</taxon>
        <taxon>Betaproteobacteria</taxon>
        <taxon>Burkholderiales</taxon>
        <taxon>Burkholderiaceae</taxon>
        <taxon>Pararobbsia</taxon>
    </lineage>
</organism>
<dbReference type="PROSITE" id="PS50112">
    <property type="entry name" value="PAS"/>
    <property type="match status" value="1"/>
</dbReference>
<dbReference type="GO" id="GO:0006355">
    <property type="term" value="P:regulation of DNA-templated transcription"/>
    <property type="evidence" value="ECO:0007669"/>
    <property type="project" value="InterPro"/>
</dbReference>
<dbReference type="SMART" id="SM00267">
    <property type="entry name" value="GGDEF"/>
    <property type="match status" value="1"/>
</dbReference>
<dbReference type="InterPro" id="IPR000014">
    <property type="entry name" value="PAS"/>
</dbReference>
<proteinExistence type="predicted"/>
<dbReference type="InterPro" id="IPR013767">
    <property type="entry name" value="PAS_fold"/>
</dbReference>
<feature type="domain" description="PAS" evidence="1">
    <location>
        <begin position="1"/>
        <end position="43"/>
    </location>
</feature>
<evidence type="ECO:0000259" key="2">
    <source>
        <dbReference type="PROSITE" id="PS50887"/>
    </source>
</evidence>
<dbReference type="CDD" id="cd01949">
    <property type="entry name" value="GGDEF"/>
    <property type="match status" value="1"/>
</dbReference>
<sequence>MIFEHCPDGIVITDARGCVIESNASFTRMTGYTVDELFDKNLFCLWVANDGRTHYRTIRRSIAYTGYWQGEVSPRLMRNYMHRYPLRINAIRNEQQKALALIWTLSDETRLPEKQRELVRLAHHDPLTGLPNRRSLMARLECMLNRPRRDTPSAVLYLDLDGFKQVNDTFGHKTGDNLLQAIAARLSARLRHNDMLARLGGDEFVIALERNSHEDAAVVAEHIIEQFQTSFELADGNIVHIGASVGIASLPHDRIGAELLLDRADRALYAAKRAGKGVYRFFESSRVEDA</sequence>